<comment type="caution">
    <text evidence="1">Lacks conserved residue(s) required for the propagation of feature annotation.</text>
</comment>
<protein>
    <submittedName>
        <fullName evidence="5">ShKT domain-containing protein</fullName>
    </submittedName>
</protein>
<evidence type="ECO:0000259" key="2">
    <source>
        <dbReference type="PROSITE" id="PS51670"/>
    </source>
</evidence>
<sequence>MTKLFPVIPRTGQVINHRFSNFPSISSHYSQPKENLKKLAKIEERYDQLARIAGNTQQSNPMFVKLINKNLSKGHSVDQQGQINYPRQANWANNDEWQLNKSNWWYSNNSESQLKYNTDETMIDTTNEISKLKKMEITEASCISNSTKQKYHFFNEYLHFWNSTLESINLIQQQQQPLDILHISTINRNCSTDQKLTFCCEEMIKNVENLTNQDTNICNNLQQTKKCHKFCLQTDQENGYFINSTEYSCQEDNTLTISTFVDRIQTIIYDKISAIIFSQNKNANNLEFQFWAQKMLQNLNVALALNKYNGTTIFSDQQFSNTIRLSQWIEFLKFNTTISDQEIAWQLLKQYQQQYDENISNYLIRICMTNQEIAEIECTEQYYYNVCRFDKPDECMDDILSVQKSIICRHFIIDDKKSVKITELFCDLLNETIIFRDYQRKASESATGIIIVQFTRTTIIHSIPVTATTIQLNQSDKNENVKGRQKNFLNNIKLQTTENQQTKNAYEKIIERPFLEFSKIEKIFLTEINHTFTTINSIPMQNINEIEKTNLTVSEDLSEFDNKISEIDGIIIKSNMTNSTEMEQNFDDILNGTTTNKTNLNYMEKSNATVKIQLHTFNGKPFQMDCSIEKDEFSITNCSNWADAGYCLSNNATRFLWCRKTCLCTGPQH</sequence>
<evidence type="ECO:0000313" key="5">
    <source>
        <dbReference type="WBParaSite" id="BPAG_0001461801-mRNA-1"/>
    </source>
</evidence>
<accession>A0A0N4TZZ8</accession>
<dbReference type="SMART" id="SM00254">
    <property type="entry name" value="ShKT"/>
    <property type="match status" value="1"/>
</dbReference>
<reference evidence="5" key="1">
    <citation type="submission" date="2017-02" db="UniProtKB">
        <authorList>
            <consortium name="WormBaseParasite"/>
        </authorList>
    </citation>
    <scope>IDENTIFICATION</scope>
</reference>
<dbReference type="EMBL" id="UZAD01013756">
    <property type="protein sequence ID" value="VDN95731.1"/>
    <property type="molecule type" value="Genomic_DNA"/>
</dbReference>
<evidence type="ECO:0000256" key="1">
    <source>
        <dbReference type="PROSITE-ProRule" id="PRU01005"/>
    </source>
</evidence>
<evidence type="ECO:0000313" key="4">
    <source>
        <dbReference type="Proteomes" id="UP000278627"/>
    </source>
</evidence>
<dbReference type="WBParaSite" id="BPAG_0001461801-mRNA-1">
    <property type="protein sequence ID" value="BPAG_0001461801-mRNA-1"/>
    <property type="gene ID" value="BPAG_0001461801"/>
</dbReference>
<evidence type="ECO:0000313" key="3">
    <source>
        <dbReference type="EMBL" id="VDN95731.1"/>
    </source>
</evidence>
<proteinExistence type="predicted"/>
<feature type="domain" description="ShKT" evidence="2">
    <location>
        <begin position="626"/>
        <end position="664"/>
    </location>
</feature>
<dbReference type="PROSITE" id="PS51670">
    <property type="entry name" value="SHKT"/>
    <property type="match status" value="1"/>
</dbReference>
<dbReference type="AlphaFoldDB" id="A0A0N4TZZ8"/>
<dbReference type="Proteomes" id="UP000278627">
    <property type="component" value="Unassembled WGS sequence"/>
</dbReference>
<keyword evidence="4" id="KW-1185">Reference proteome</keyword>
<name>A0A0N4TZZ8_BRUPA</name>
<gene>
    <name evidence="3" type="ORF">BPAG_LOCUS14546</name>
</gene>
<dbReference type="InterPro" id="IPR003582">
    <property type="entry name" value="ShKT_dom"/>
</dbReference>
<organism evidence="5">
    <name type="scientific">Brugia pahangi</name>
    <name type="common">Filarial nematode worm</name>
    <dbReference type="NCBI Taxonomy" id="6280"/>
    <lineage>
        <taxon>Eukaryota</taxon>
        <taxon>Metazoa</taxon>
        <taxon>Ecdysozoa</taxon>
        <taxon>Nematoda</taxon>
        <taxon>Chromadorea</taxon>
        <taxon>Rhabditida</taxon>
        <taxon>Spirurina</taxon>
        <taxon>Spiruromorpha</taxon>
        <taxon>Filarioidea</taxon>
        <taxon>Onchocercidae</taxon>
        <taxon>Brugia</taxon>
    </lineage>
</organism>
<reference evidence="3 4" key="2">
    <citation type="submission" date="2018-11" db="EMBL/GenBank/DDBJ databases">
        <authorList>
            <consortium name="Pathogen Informatics"/>
        </authorList>
    </citation>
    <scope>NUCLEOTIDE SEQUENCE [LARGE SCALE GENOMIC DNA]</scope>
</reference>